<proteinExistence type="predicted"/>
<evidence type="ECO:0000313" key="3">
    <source>
        <dbReference type="Proteomes" id="UP000071641"/>
    </source>
</evidence>
<feature type="compositionally biased region" description="Acidic residues" evidence="1">
    <location>
        <begin position="50"/>
        <end position="62"/>
    </location>
</feature>
<organism evidence="2 3">
    <name type="scientific">Grimontia celer</name>
    <dbReference type="NCBI Taxonomy" id="1796497"/>
    <lineage>
        <taxon>Bacteria</taxon>
        <taxon>Pseudomonadati</taxon>
        <taxon>Pseudomonadota</taxon>
        <taxon>Gammaproteobacteria</taxon>
        <taxon>Vibrionales</taxon>
        <taxon>Vibrionaceae</taxon>
        <taxon>Grimontia</taxon>
    </lineage>
</organism>
<evidence type="ECO:0000313" key="2">
    <source>
        <dbReference type="EMBL" id="CZF85662.1"/>
    </source>
</evidence>
<gene>
    <name evidence="2" type="ORF">GCE9029_05101</name>
</gene>
<feature type="region of interest" description="Disordered" evidence="1">
    <location>
        <begin position="44"/>
        <end position="66"/>
    </location>
</feature>
<protein>
    <submittedName>
        <fullName evidence="2">Uncharacterized protein</fullName>
    </submittedName>
</protein>
<evidence type="ECO:0000256" key="1">
    <source>
        <dbReference type="SAM" id="MobiDB-lite"/>
    </source>
</evidence>
<dbReference type="Proteomes" id="UP000071641">
    <property type="component" value="Unassembled WGS sequence"/>
</dbReference>
<name>A0A128FFV1_9GAMM</name>
<accession>A0A128FFV1</accession>
<reference evidence="3" key="1">
    <citation type="submission" date="2016-02" db="EMBL/GenBank/DDBJ databases">
        <authorList>
            <person name="Rodrigo-Torres Lidia"/>
            <person name="Arahal R.David."/>
        </authorList>
    </citation>
    <scope>NUCLEOTIDE SEQUENCE [LARGE SCALE GENOMIC DNA]</scope>
    <source>
        <strain evidence="3">CECT 9029</strain>
    </source>
</reference>
<keyword evidence="3" id="KW-1185">Reference proteome</keyword>
<dbReference type="AlphaFoldDB" id="A0A128FFV1"/>
<sequence length="79" mass="9013">MDAALSSYKEALSQLAPVKDNPETLSSIKQLEGIIDEIEKELGAKREAEETTVEDEESSINDEWDKFMDDATFKEKKRF</sequence>
<dbReference type="EMBL" id="FIZX01000090">
    <property type="protein sequence ID" value="CZF85662.1"/>
    <property type="molecule type" value="Genomic_DNA"/>
</dbReference>